<comment type="caution">
    <text evidence="2">The sequence shown here is derived from an EMBL/GenBank/DDBJ whole genome shotgun (WGS) entry which is preliminary data.</text>
</comment>
<feature type="compositionally biased region" description="Polar residues" evidence="1">
    <location>
        <begin position="62"/>
        <end position="82"/>
    </location>
</feature>
<dbReference type="Proteomes" id="UP000652219">
    <property type="component" value="Unassembled WGS sequence"/>
</dbReference>
<dbReference type="EMBL" id="WIGN01000029">
    <property type="protein sequence ID" value="KAF6816216.1"/>
    <property type="molecule type" value="Genomic_DNA"/>
</dbReference>
<feature type="region of interest" description="Disordered" evidence="1">
    <location>
        <begin position="55"/>
        <end position="91"/>
    </location>
</feature>
<reference evidence="2 3" key="1">
    <citation type="journal article" date="2020" name="Phytopathology">
        <title>Genome Sequence Resources of Colletotrichum truncatum, C. plurivorum, C. musicola, and C. sojae: Four Species Pathogenic to Soybean (Glycine max).</title>
        <authorList>
            <person name="Rogerio F."/>
            <person name="Boufleur T.R."/>
            <person name="Ciampi-Guillardi M."/>
            <person name="Sukno S.A."/>
            <person name="Thon M.R."/>
            <person name="Massola Junior N.S."/>
            <person name="Baroncelli R."/>
        </authorList>
    </citation>
    <scope>NUCLEOTIDE SEQUENCE [LARGE SCALE GENOMIC DNA]</scope>
    <source>
        <strain evidence="2 3">LFN0009</strain>
    </source>
</reference>
<protein>
    <submittedName>
        <fullName evidence="2">Uncharacterized protein</fullName>
    </submittedName>
</protein>
<organism evidence="2 3">
    <name type="scientific">Colletotrichum sojae</name>
    <dbReference type="NCBI Taxonomy" id="2175907"/>
    <lineage>
        <taxon>Eukaryota</taxon>
        <taxon>Fungi</taxon>
        <taxon>Dikarya</taxon>
        <taxon>Ascomycota</taxon>
        <taxon>Pezizomycotina</taxon>
        <taxon>Sordariomycetes</taxon>
        <taxon>Hypocreomycetidae</taxon>
        <taxon>Glomerellales</taxon>
        <taxon>Glomerellaceae</taxon>
        <taxon>Colletotrichum</taxon>
        <taxon>Colletotrichum orchidearum species complex</taxon>
    </lineage>
</organism>
<accession>A0A8H6JP01</accession>
<evidence type="ECO:0000313" key="3">
    <source>
        <dbReference type="Proteomes" id="UP000652219"/>
    </source>
</evidence>
<proteinExistence type="predicted"/>
<gene>
    <name evidence="2" type="ORF">CSOJ01_03065</name>
</gene>
<keyword evidence="3" id="KW-1185">Reference proteome</keyword>
<evidence type="ECO:0000313" key="2">
    <source>
        <dbReference type="EMBL" id="KAF6816216.1"/>
    </source>
</evidence>
<sequence length="91" mass="9367">MPVSPRASGATGAALLWTQIASLGPWQEAGWLCGVRVRVRDHHGLTAGCSDDALARDKSKLPNGSQRSQSDLGSASPTSPGSISGLLWLAA</sequence>
<dbReference type="AlphaFoldDB" id="A0A8H6JP01"/>
<name>A0A8H6JP01_9PEZI</name>
<evidence type="ECO:0000256" key="1">
    <source>
        <dbReference type="SAM" id="MobiDB-lite"/>
    </source>
</evidence>